<dbReference type="InterPro" id="IPR058912">
    <property type="entry name" value="HTH_animal"/>
</dbReference>
<dbReference type="Pfam" id="PF26215">
    <property type="entry name" value="HTH_animal"/>
    <property type="match status" value="1"/>
</dbReference>
<name>A0A816ZFP2_9BILA</name>
<feature type="compositionally biased region" description="Polar residues" evidence="1">
    <location>
        <begin position="643"/>
        <end position="662"/>
    </location>
</feature>
<dbReference type="InterPro" id="IPR043502">
    <property type="entry name" value="DNA/RNA_pol_sf"/>
</dbReference>
<dbReference type="Proteomes" id="UP000663856">
    <property type="component" value="Unassembled WGS sequence"/>
</dbReference>
<protein>
    <recommendedName>
        <fullName evidence="2">Reverse transcriptase domain-containing protein</fullName>
    </recommendedName>
</protein>
<dbReference type="Proteomes" id="UP000663866">
    <property type="component" value="Unassembled WGS sequence"/>
</dbReference>
<dbReference type="Pfam" id="PF00078">
    <property type="entry name" value="RVT_1"/>
    <property type="match status" value="1"/>
</dbReference>
<dbReference type="SUPFAM" id="SSF56672">
    <property type="entry name" value="DNA/RNA polymerases"/>
    <property type="match status" value="1"/>
</dbReference>
<sequence>MSTKLKEKIITNLSNYQLTPEETATLQNGLDYIHPPTKFDDKTFISNIETYFVNILGHATDKRDYEEREENEKITYNLTPKQLAGANEIRTTCNNFRRAAIKEIRINQQSTNKIRQVLKNLSQNRNIVITRPDKGRGIVILNKHDYIKKLTTILSDNTTFKEIDEDPTIKQENRLNTKLLELKNSELITLQEYKYARSTGSQPAQIYGLPKIHKKPDPDGILPIRPILSSSKTFNFRLAKLLANKLNKLRENPNIIKDSFTFVDWLHKLEIDTSKYKMLSFDITSLFTKVPIDRTIEIILDKLYESKHTCIVSKDPKYKWCKKCIQRREMQTLLEMATKETHFIFNDKIYRQCDGVAMGSPLGPVFADIYVNYLETKFLKRIKTNGVVQYKRFVDDTFTLVHKDTDKYTILNILNSYDDQIQFTCEEEKDQTISFLDVKVKRLEAQEKPFVTNVYRKETFTGLILQWSSYVPKNYKVSTLSSMIYRAIKICSNFKLMTEEFDNIRKIAADNGYPINFIEAQIRRTLDRYYNQKQNNNKPRSTTKKEEKKNELICVDLPYHEKSTEKLGKKLIQIAASLQPQLQIQPIQRPPPAISTFFSTKDKINTTLQSGVVYEISCRDCPSKYIGKTIRQVQRRLIEHGQPSDTTNNRETTTQNLSNLEQLHTRPKRTNKPIVRYGIDPTPINQQTISDTIEEKTNINHSALMKHAHEYQHQINWKETKILDKDTKPYRLLVRESLLIKQFQPILNRTVNSVPLIVFPEGIPTKKPTVKIKYISDNNNNPTEGHRDK</sequence>
<dbReference type="CDD" id="cd00304">
    <property type="entry name" value="RT_like"/>
    <property type="match status" value="1"/>
</dbReference>
<evidence type="ECO:0000313" key="5">
    <source>
        <dbReference type="Proteomes" id="UP000663856"/>
    </source>
</evidence>
<dbReference type="InterPro" id="IPR000477">
    <property type="entry name" value="RT_dom"/>
</dbReference>
<gene>
    <name evidence="4" type="ORF">OVN521_LOCUS33365</name>
    <name evidence="3" type="ORF">WKI299_LOCUS34931</name>
</gene>
<dbReference type="PROSITE" id="PS50878">
    <property type="entry name" value="RT_POL"/>
    <property type="match status" value="1"/>
</dbReference>
<proteinExistence type="predicted"/>
<dbReference type="EMBL" id="CAJNRF010016679">
    <property type="protein sequence ID" value="CAF2209559.1"/>
    <property type="molecule type" value="Genomic_DNA"/>
</dbReference>
<feature type="region of interest" description="Disordered" evidence="1">
    <location>
        <begin position="639"/>
        <end position="665"/>
    </location>
</feature>
<comment type="caution">
    <text evidence="3">The sequence shown here is derived from an EMBL/GenBank/DDBJ whole genome shotgun (WGS) entry which is preliminary data.</text>
</comment>
<organism evidence="3 5">
    <name type="scientific">Rotaria magnacalcarata</name>
    <dbReference type="NCBI Taxonomy" id="392030"/>
    <lineage>
        <taxon>Eukaryota</taxon>
        <taxon>Metazoa</taxon>
        <taxon>Spiralia</taxon>
        <taxon>Gnathifera</taxon>
        <taxon>Rotifera</taxon>
        <taxon>Eurotatoria</taxon>
        <taxon>Bdelloidea</taxon>
        <taxon>Philodinida</taxon>
        <taxon>Philodinidae</taxon>
        <taxon>Rotaria</taxon>
    </lineage>
</organism>
<evidence type="ECO:0000313" key="6">
    <source>
        <dbReference type="Proteomes" id="UP000663866"/>
    </source>
</evidence>
<dbReference type="PANTHER" id="PTHR21301:SF10">
    <property type="entry name" value="REVERSE TRANSCRIPTASE DOMAIN-CONTAINING PROTEIN"/>
    <property type="match status" value="1"/>
</dbReference>
<evidence type="ECO:0000313" key="4">
    <source>
        <dbReference type="EMBL" id="CAF4367663.1"/>
    </source>
</evidence>
<dbReference type="AlphaFoldDB" id="A0A816ZFP2"/>
<feature type="domain" description="Reverse transcriptase" evidence="2">
    <location>
        <begin position="190"/>
        <end position="465"/>
    </location>
</feature>
<reference evidence="3" key="1">
    <citation type="submission" date="2021-02" db="EMBL/GenBank/DDBJ databases">
        <authorList>
            <person name="Nowell W R."/>
        </authorList>
    </citation>
    <scope>NUCLEOTIDE SEQUENCE</scope>
</reference>
<evidence type="ECO:0000259" key="2">
    <source>
        <dbReference type="PROSITE" id="PS50878"/>
    </source>
</evidence>
<evidence type="ECO:0000313" key="3">
    <source>
        <dbReference type="EMBL" id="CAF2209559.1"/>
    </source>
</evidence>
<keyword evidence="6" id="KW-1185">Reference proteome</keyword>
<evidence type="ECO:0000256" key="1">
    <source>
        <dbReference type="SAM" id="MobiDB-lite"/>
    </source>
</evidence>
<accession>A0A816ZFP2</accession>
<dbReference type="EMBL" id="CAJOBG010034596">
    <property type="protein sequence ID" value="CAF4367663.1"/>
    <property type="molecule type" value="Genomic_DNA"/>
</dbReference>
<dbReference type="PANTHER" id="PTHR21301">
    <property type="entry name" value="REVERSE TRANSCRIPTASE"/>
    <property type="match status" value="1"/>
</dbReference>